<evidence type="ECO:0008006" key="5">
    <source>
        <dbReference type="Google" id="ProtNLM"/>
    </source>
</evidence>
<reference evidence="4" key="1">
    <citation type="journal article" date="2015" name="Proc. Natl. Acad. Sci. U.S.A.">
        <title>Genome sequencing of adzuki bean (Vigna angularis) provides insight into high starch and low fat accumulation and domestication.</title>
        <authorList>
            <person name="Yang K."/>
            <person name="Tian Z."/>
            <person name="Chen C."/>
            <person name="Luo L."/>
            <person name="Zhao B."/>
            <person name="Wang Z."/>
            <person name="Yu L."/>
            <person name="Li Y."/>
            <person name="Sun Y."/>
            <person name="Li W."/>
            <person name="Chen Y."/>
            <person name="Li Y."/>
            <person name="Zhang Y."/>
            <person name="Ai D."/>
            <person name="Zhao J."/>
            <person name="Shang C."/>
            <person name="Ma Y."/>
            <person name="Wu B."/>
            <person name="Wang M."/>
            <person name="Gao L."/>
            <person name="Sun D."/>
            <person name="Zhang P."/>
            <person name="Guo F."/>
            <person name="Wang W."/>
            <person name="Li Y."/>
            <person name="Wang J."/>
            <person name="Varshney R.K."/>
            <person name="Wang J."/>
            <person name="Ling H.Q."/>
            <person name="Wan P."/>
        </authorList>
    </citation>
    <scope>NUCLEOTIDE SEQUENCE</scope>
    <source>
        <strain evidence="4">cv. Jingnong 6</strain>
    </source>
</reference>
<evidence type="ECO:0000256" key="2">
    <source>
        <dbReference type="SAM" id="SignalP"/>
    </source>
</evidence>
<sequence length="449" mass="50741">MEERVLHYLIVWLLCPRGSNLAQCFETDLMLMSAITQNLKINWASLISDTMVRAKRYDRAHLPYPLLISLICVYKGVDVTGEKFLNVLPTHQIEESTLHQMGFIRQGNMFVRAEGDNAQDADESDEEDEVIPVPDPTNVAGPSHPPQEYSLASISRQIEAMTSMQQTRMDDMMAYHTLRYDEINTHLKEIDDKLAKLYVPDTKETLSVELVKYCYGDRGIAGSSLVCLRKCSEEEVILREVFGGSVSSFVKIQRSRSDTRKGSKAPQHSSSSRLCEFFPLSPPQPSTYIASAVAQELRRQWPPSTTFFHYLQSKHKEPEAAFSHDRHLLHQRSPSISKPAGMTIFIFSCTESLPPSCYHFGTQSGFPLSRHCSSPPSPLSHENLLHQKPETQLAEITKSPSHRKYRVRASSPQRRKQEQDFLHSSIHGANPQQSETLIGEGRGQPCVKA</sequence>
<protein>
    <recommendedName>
        <fullName evidence="5">Aminotransferase-like plant mobile domain-containing protein</fullName>
    </recommendedName>
</protein>
<name>A0A0L9UER0_PHAAN</name>
<feature type="signal peptide" evidence="2">
    <location>
        <begin position="1"/>
        <end position="22"/>
    </location>
</feature>
<evidence type="ECO:0000313" key="3">
    <source>
        <dbReference type="EMBL" id="KOM41022.1"/>
    </source>
</evidence>
<keyword evidence="2" id="KW-0732">Signal</keyword>
<evidence type="ECO:0000256" key="1">
    <source>
        <dbReference type="SAM" id="MobiDB-lite"/>
    </source>
</evidence>
<gene>
    <name evidence="3" type="ORF">LR48_Vigan04g122000</name>
</gene>
<dbReference type="EMBL" id="CM003374">
    <property type="protein sequence ID" value="KOM41022.1"/>
    <property type="molecule type" value="Genomic_DNA"/>
</dbReference>
<evidence type="ECO:0000313" key="4">
    <source>
        <dbReference type="Proteomes" id="UP000053144"/>
    </source>
</evidence>
<dbReference type="Gramene" id="KOM41022">
    <property type="protein sequence ID" value="KOM41022"/>
    <property type="gene ID" value="LR48_Vigan04g122000"/>
</dbReference>
<organism evidence="3 4">
    <name type="scientific">Phaseolus angularis</name>
    <name type="common">Azuki bean</name>
    <name type="synonym">Vigna angularis</name>
    <dbReference type="NCBI Taxonomy" id="3914"/>
    <lineage>
        <taxon>Eukaryota</taxon>
        <taxon>Viridiplantae</taxon>
        <taxon>Streptophyta</taxon>
        <taxon>Embryophyta</taxon>
        <taxon>Tracheophyta</taxon>
        <taxon>Spermatophyta</taxon>
        <taxon>Magnoliopsida</taxon>
        <taxon>eudicotyledons</taxon>
        <taxon>Gunneridae</taxon>
        <taxon>Pentapetalae</taxon>
        <taxon>rosids</taxon>
        <taxon>fabids</taxon>
        <taxon>Fabales</taxon>
        <taxon>Fabaceae</taxon>
        <taxon>Papilionoideae</taxon>
        <taxon>50 kb inversion clade</taxon>
        <taxon>NPAAA clade</taxon>
        <taxon>indigoferoid/millettioid clade</taxon>
        <taxon>Phaseoleae</taxon>
        <taxon>Vigna</taxon>
    </lineage>
</organism>
<dbReference type="Proteomes" id="UP000053144">
    <property type="component" value="Chromosome 4"/>
</dbReference>
<proteinExistence type="predicted"/>
<dbReference type="AlphaFoldDB" id="A0A0L9UER0"/>
<feature type="chain" id="PRO_5005595558" description="Aminotransferase-like plant mobile domain-containing protein" evidence="2">
    <location>
        <begin position="23"/>
        <end position="449"/>
    </location>
</feature>
<accession>A0A0L9UER0</accession>
<feature type="region of interest" description="Disordered" evidence="1">
    <location>
        <begin position="398"/>
        <end position="449"/>
    </location>
</feature>